<dbReference type="GO" id="GO:0004735">
    <property type="term" value="F:pyrroline-5-carboxylate reductase activity"/>
    <property type="evidence" value="ECO:0007669"/>
    <property type="project" value="UniProtKB-UniRule"/>
</dbReference>
<dbReference type="InterPro" id="IPR029036">
    <property type="entry name" value="P5CR_dimer"/>
</dbReference>
<dbReference type="InterPro" id="IPR000304">
    <property type="entry name" value="Pyrroline-COOH_reductase"/>
</dbReference>
<feature type="binding site" evidence="6">
    <location>
        <begin position="6"/>
        <end position="11"/>
    </location>
    <ligand>
        <name>NADP(+)</name>
        <dbReference type="ChEBI" id="CHEBI:58349"/>
    </ligand>
</feature>
<evidence type="ECO:0000259" key="9">
    <source>
        <dbReference type="Pfam" id="PF14748"/>
    </source>
</evidence>
<name>A0A8J7K1Z6_9NEIS</name>
<dbReference type="PROSITE" id="PS00521">
    <property type="entry name" value="P5CR"/>
    <property type="match status" value="1"/>
</dbReference>
<evidence type="ECO:0000256" key="4">
    <source>
        <dbReference type="HAMAP-Rule" id="MF_01925"/>
    </source>
</evidence>
<accession>A0A8J7K1Z6</accession>
<evidence type="ECO:0000313" key="11">
    <source>
        <dbReference type="Proteomes" id="UP000604481"/>
    </source>
</evidence>
<keyword evidence="2 4" id="KW-0521">NADP</keyword>
<sequence length="272" mass="28485">MKLTFIGGGNMAIAILGGLMQRGYRGQDVLVIEPDADKRQQLQQDWQVNVAEPGTAIPASDIIVLAVKPQQMRGVAEALAPQIGSALVISIAAGIKLETLGRWLGGHGRLVRVMPNTPALVQAGISGALASAGATDADRRQAEAILAAIGDVVWVDKESELDGITAISGSGPAYVFYFIEALQAAARAQGFNQDTARKLAYQTFAGAIKLAMNSSDDAETLRHKVTSKGGTTERAINALETSQVRATIIAAASAAAARSRELGEELGRDPQE</sequence>
<keyword evidence="4" id="KW-0963">Cytoplasm</keyword>
<dbReference type="HAMAP" id="MF_01925">
    <property type="entry name" value="P5C_reductase"/>
    <property type="match status" value="1"/>
</dbReference>
<dbReference type="GO" id="GO:0005737">
    <property type="term" value="C:cytoplasm"/>
    <property type="evidence" value="ECO:0007669"/>
    <property type="project" value="UniProtKB-SubCell"/>
</dbReference>
<dbReference type="Pfam" id="PF03807">
    <property type="entry name" value="F420_oxidored"/>
    <property type="match status" value="1"/>
</dbReference>
<feature type="domain" description="Pyrroline-5-carboxylate reductase catalytic N-terminal" evidence="8">
    <location>
        <begin position="2"/>
        <end position="94"/>
    </location>
</feature>
<feature type="domain" description="Pyrroline-5-carboxylate reductase dimerisation" evidence="9">
    <location>
        <begin position="158"/>
        <end position="262"/>
    </location>
</feature>
<evidence type="ECO:0000256" key="2">
    <source>
        <dbReference type="ARBA" id="ARBA00022857"/>
    </source>
</evidence>
<keyword evidence="4 7" id="KW-0028">Amino-acid biosynthesis</keyword>
<protein>
    <recommendedName>
        <fullName evidence="4 5">Pyrroline-5-carboxylate reductase</fullName>
        <shortName evidence="4">P5C reductase</shortName>
        <shortName evidence="4">P5CR</shortName>
        <ecNumber evidence="4 5">1.5.1.2</ecNumber>
    </recommendedName>
    <alternativeName>
        <fullName evidence="4">PCA reductase</fullName>
    </alternativeName>
</protein>
<comment type="catalytic activity">
    <reaction evidence="4">
        <text>L-proline + NAD(+) = (S)-1-pyrroline-5-carboxylate + NADH + 2 H(+)</text>
        <dbReference type="Rhea" id="RHEA:14105"/>
        <dbReference type="ChEBI" id="CHEBI:15378"/>
        <dbReference type="ChEBI" id="CHEBI:17388"/>
        <dbReference type="ChEBI" id="CHEBI:57540"/>
        <dbReference type="ChEBI" id="CHEBI:57945"/>
        <dbReference type="ChEBI" id="CHEBI:60039"/>
        <dbReference type="EC" id="1.5.1.2"/>
    </reaction>
</comment>
<dbReference type="InterPro" id="IPR036291">
    <property type="entry name" value="NAD(P)-bd_dom_sf"/>
</dbReference>
<comment type="catalytic activity">
    <reaction evidence="4 7">
        <text>L-proline + NADP(+) = (S)-1-pyrroline-5-carboxylate + NADPH + 2 H(+)</text>
        <dbReference type="Rhea" id="RHEA:14109"/>
        <dbReference type="ChEBI" id="CHEBI:15378"/>
        <dbReference type="ChEBI" id="CHEBI:17388"/>
        <dbReference type="ChEBI" id="CHEBI:57783"/>
        <dbReference type="ChEBI" id="CHEBI:58349"/>
        <dbReference type="ChEBI" id="CHEBI:60039"/>
        <dbReference type="EC" id="1.5.1.2"/>
    </reaction>
</comment>
<gene>
    <name evidence="4" type="primary">proC</name>
    <name evidence="10" type="ORF">INR99_11110</name>
</gene>
<dbReference type="GO" id="GO:0055129">
    <property type="term" value="P:L-proline biosynthetic process"/>
    <property type="evidence" value="ECO:0007669"/>
    <property type="project" value="UniProtKB-UniRule"/>
</dbReference>
<evidence type="ECO:0000313" key="10">
    <source>
        <dbReference type="EMBL" id="MBE9609896.1"/>
    </source>
</evidence>
<dbReference type="FunFam" id="1.10.3730.10:FF:000001">
    <property type="entry name" value="Pyrroline-5-carboxylate reductase"/>
    <property type="match status" value="1"/>
</dbReference>
<dbReference type="InterPro" id="IPR008927">
    <property type="entry name" value="6-PGluconate_DH-like_C_sf"/>
</dbReference>
<dbReference type="Gene3D" id="1.10.3730.10">
    <property type="entry name" value="ProC C-terminal domain-like"/>
    <property type="match status" value="1"/>
</dbReference>
<evidence type="ECO:0000256" key="3">
    <source>
        <dbReference type="ARBA" id="ARBA00023002"/>
    </source>
</evidence>
<evidence type="ECO:0000256" key="5">
    <source>
        <dbReference type="NCBIfam" id="TIGR00112"/>
    </source>
</evidence>
<comment type="caution">
    <text evidence="10">The sequence shown here is derived from an EMBL/GenBank/DDBJ whole genome shotgun (WGS) entry which is preliminary data.</text>
</comment>
<dbReference type="UniPathway" id="UPA00098">
    <property type="reaction ID" value="UER00361"/>
</dbReference>
<comment type="pathway">
    <text evidence="4 7">Amino-acid biosynthesis; L-proline biosynthesis; L-proline from L-glutamate 5-semialdehyde: step 1/1.</text>
</comment>
<dbReference type="InterPro" id="IPR028939">
    <property type="entry name" value="P5C_Rdtase_cat_N"/>
</dbReference>
<dbReference type="Gene3D" id="3.40.50.720">
    <property type="entry name" value="NAD(P)-binding Rossmann-like Domain"/>
    <property type="match status" value="1"/>
</dbReference>
<evidence type="ECO:0000256" key="7">
    <source>
        <dbReference type="RuleBase" id="RU003903"/>
    </source>
</evidence>
<organism evidence="10 11">
    <name type="scientific">Chitinilyticum piscinae</name>
    <dbReference type="NCBI Taxonomy" id="2866724"/>
    <lineage>
        <taxon>Bacteria</taxon>
        <taxon>Pseudomonadati</taxon>
        <taxon>Pseudomonadota</taxon>
        <taxon>Betaproteobacteria</taxon>
        <taxon>Neisseriales</taxon>
        <taxon>Chitinibacteraceae</taxon>
        <taxon>Chitinilyticum</taxon>
    </lineage>
</organism>
<feature type="binding site" evidence="6">
    <location>
        <begin position="66"/>
        <end position="69"/>
    </location>
    <ligand>
        <name>NADP(+)</name>
        <dbReference type="ChEBI" id="CHEBI:58349"/>
    </ligand>
</feature>
<evidence type="ECO:0000256" key="1">
    <source>
        <dbReference type="ARBA" id="ARBA00005525"/>
    </source>
</evidence>
<comment type="function">
    <text evidence="4">Catalyzes the reduction of 1-pyrroline-5-carboxylate (PCA) to L-proline.</text>
</comment>
<evidence type="ECO:0000259" key="8">
    <source>
        <dbReference type="Pfam" id="PF03807"/>
    </source>
</evidence>
<comment type="similarity">
    <text evidence="1 4 7">Belongs to the pyrroline-5-carboxylate reductase family.</text>
</comment>
<dbReference type="EMBL" id="JADFUA010000006">
    <property type="protein sequence ID" value="MBE9609896.1"/>
    <property type="molecule type" value="Genomic_DNA"/>
</dbReference>
<comment type="subcellular location">
    <subcellularLocation>
        <location evidence="4">Cytoplasm</location>
    </subcellularLocation>
</comment>
<dbReference type="PIRSF" id="PIRSF000193">
    <property type="entry name" value="Pyrrol-5-carb_rd"/>
    <property type="match status" value="1"/>
</dbReference>
<keyword evidence="4 7" id="KW-0641">Proline biosynthesis</keyword>
<keyword evidence="11" id="KW-1185">Reference proteome</keyword>
<dbReference type="AlphaFoldDB" id="A0A8J7K1Z6"/>
<dbReference type="Proteomes" id="UP000604481">
    <property type="component" value="Unassembled WGS sequence"/>
</dbReference>
<dbReference type="PANTHER" id="PTHR11645:SF0">
    <property type="entry name" value="PYRROLINE-5-CARBOXYLATE REDUCTASE 3"/>
    <property type="match status" value="1"/>
</dbReference>
<dbReference type="RefSeq" id="WP_194116425.1">
    <property type="nucleotide sequence ID" value="NZ_JADFUA010000006.1"/>
</dbReference>
<dbReference type="SUPFAM" id="SSF48179">
    <property type="entry name" value="6-phosphogluconate dehydrogenase C-terminal domain-like"/>
    <property type="match status" value="1"/>
</dbReference>
<dbReference type="PANTHER" id="PTHR11645">
    <property type="entry name" value="PYRROLINE-5-CARBOXYLATE REDUCTASE"/>
    <property type="match status" value="1"/>
</dbReference>
<dbReference type="InterPro" id="IPR053790">
    <property type="entry name" value="P5CR-like_CS"/>
</dbReference>
<proteinExistence type="inferred from homology"/>
<reference evidence="10 11" key="1">
    <citation type="submission" date="2020-10" db="EMBL/GenBank/DDBJ databases">
        <title>The genome sequence of Chitinilyticum litopenaei 4Y14.</title>
        <authorList>
            <person name="Liu Y."/>
        </authorList>
    </citation>
    <scope>NUCLEOTIDE SEQUENCE [LARGE SCALE GENOMIC DNA]</scope>
    <source>
        <strain evidence="10 11">4Y14</strain>
    </source>
</reference>
<dbReference type="Pfam" id="PF14748">
    <property type="entry name" value="P5CR_dimer"/>
    <property type="match status" value="1"/>
</dbReference>
<keyword evidence="3 4" id="KW-0560">Oxidoreductase</keyword>
<dbReference type="NCBIfam" id="TIGR00112">
    <property type="entry name" value="proC"/>
    <property type="match status" value="1"/>
</dbReference>
<dbReference type="SUPFAM" id="SSF51735">
    <property type="entry name" value="NAD(P)-binding Rossmann-fold domains"/>
    <property type="match status" value="1"/>
</dbReference>
<evidence type="ECO:0000256" key="6">
    <source>
        <dbReference type="PIRSR" id="PIRSR000193-1"/>
    </source>
</evidence>
<dbReference type="EC" id="1.5.1.2" evidence="4 5"/>